<sequence>MPHFYDEESEGVSPAHPLVRLWSLRMLILLDGHLLFLGQESVRQTRLAARIGFRYPAETAVGVEYKRSEALLALRNVHAQAEEEVRTSPDILPAAFQQNLDMLSSLAGLNDTERWILAFTVLLHTEETLDDAGDTIGVLSSNKLVSAVAAILQQPHKAVTQALRRDSKLARTGLVSIDQNNMTMLRGKLDLLSRAFADQAQIPDVQLIDLLRGMVNPSPQPKLTLADYPYLNKELSLLLPYLRQVISQHRQGVNIFLHGRPGTGKSELVRAIACHLGVALYEISSDDDEGDPINGESRLRAYRSAQGFFTQHGTLLLFDEVEDVFNDRQQEHSIAQSHKAWMNRMLEENRLPTFWVSNRIQGLDAAFLRRFDMIIELDAPPKAYRRELITRQAGLWLDDVAIGRLAESSDLSPATLMRTANVVATIAEQPDAMPPGQALETLLRSALKAQYRVPLPDVNRETAPPEYDPRFIRADADLAAIAERLKLSPSARLCLFGPPGTGKTAFGRWLAEQLERPLLVKRASDLLSMYVGGTEQNIACSFNEAEEENAVLLIDEVDSFLQNRQQAQRSWEITQVNEMLTQIERYRGILIASTNLMGDLDHAAMRRFDLKVRFDYLDAKQSQELLLRYCNSLGLSEPSEHDLQRLGMLRTLTPGDFAAVFRQSRFNPFQLATELVSALEKECRHKVEAPMKMGFLS</sequence>
<evidence type="ECO:0000256" key="2">
    <source>
        <dbReference type="ARBA" id="ARBA00022741"/>
    </source>
</evidence>
<dbReference type="Pfam" id="PF00004">
    <property type="entry name" value="AAA"/>
    <property type="match status" value="2"/>
</dbReference>
<keyword evidence="2" id="KW-0547">Nucleotide-binding</keyword>
<dbReference type="SUPFAM" id="SSF52540">
    <property type="entry name" value="P-loop containing nucleoside triphosphate hydrolases"/>
    <property type="match status" value="2"/>
</dbReference>
<dbReference type="InterPro" id="IPR050221">
    <property type="entry name" value="26S_Proteasome_ATPase"/>
</dbReference>
<dbReference type="Proteomes" id="UP000604481">
    <property type="component" value="Unassembled WGS sequence"/>
</dbReference>
<evidence type="ECO:0000256" key="3">
    <source>
        <dbReference type="ARBA" id="ARBA00022840"/>
    </source>
</evidence>
<dbReference type="CDD" id="cd19481">
    <property type="entry name" value="RecA-like_protease"/>
    <property type="match status" value="1"/>
</dbReference>
<keyword evidence="6" id="KW-1185">Reference proteome</keyword>
<dbReference type="InterPro" id="IPR003593">
    <property type="entry name" value="AAA+_ATPase"/>
</dbReference>
<dbReference type="GO" id="GO:0016887">
    <property type="term" value="F:ATP hydrolysis activity"/>
    <property type="evidence" value="ECO:0007669"/>
    <property type="project" value="InterPro"/>
</dbReference>
<dbReference type="SMART" id="SM00382">
    <property type="entry name" value="AAA"/>
    <property type="match status" value="2"/>
</dbReference>
<evidence type="ECO:0000259" key="4">
    <source>
        <dbReference type="SMART" id="SM00382"/>
    </source>
</evidence>
<dbReference type="Gene3D" id="3.40.50.300">
    <property type="entry name" value="P-loop containing nucleotide triphosphate hydrolases"/>
    <property type="match status" value="2"/>
</dbReference>
<proteinExistence type="inferred from homology"/>
<comment type="caution">
    <text evidence="5">The sequence shown here is derived from an EMBL/GenBank/DDBJ whole genome shotgun (WGS) entry which is preliminary data.</text>
</comment>
<dbReference type="GO" id="GO:0005524">
    <property type="term" value="F:ATP binding"/>
    <property type="evidence" value="ECO:0007669"/>
    <property type="project" value="UniProtKB-KW"/>
</dbReference>
<reference evidence="5 6" key="1">
    <citation type="submission" date="2020-10" db="EMBL/GenBank/DDBJ databases">
        <title>The genome sequence of Chitinilyticum litopenaei 4Y14.</title>
        <authorList>
            <person name="Liu Y."/>
        </authorList>
    </citation>
    <scope>NUCLEOTIDE SEQUENCE [LARGE SCALE GENOMIC DNA]</scope>
    <source>
        <strain evidence="5 6">4Y14</strain>
    </source>
</reference>
<protein>
    <submittedName>
        <fullName evidence="5">ATP-binding protein</fullName>
    </submittedName>
</protein>
<dbReference type="InterPro" id="IPR027417">
    <property type="entry name" value="P-loop_NTPase"/>
</dbReference>
<dbReference type="InterPro" id="IPR003959">
    <property type="entry name" value="ATPase_AAA_core"/>
</dbReference>
<accession>A0A8J7FUK5</accession>
<evidence type="ECO:0000313" key="6">
    <source>
        <dbReference type="Proteomes" id="UP000604481"/>
    </source>
</evidence>
<dbReference type="AlphaFoldDB" id="A0A8J7FUK5"/>
<keyword evidence="3 5" id="KW-0067">ATP-binding</keyword>
<comment type="similarity">
    <text evidence="1">Belongs to the AAA ATPase family.</text>
</comment>
<feature type="domain" description="AAA+ ATPase" evidence="4">
    <location>
        <begin position="251"/>
        <end position="381"/>
    </location>
</feature>
<evidence type="ECO:0000256" key="1">
    <source>
        <dbReference type="ARBA" id="ARBA00006914"/>
    </source>
</evidence>
<feature type="domain" description="AAA+ ATPase" evidence="4">
    <location>
        <begin position="489"/>
        <end position="618"/>
    </location>
</feature>
<organism evidence="5 6">
    <name type="scientific">Chitinilyticum piscinae</name>
    <dbReference type="NCBI Taxonomy" id="2866724"/>
    <lineage>
        <taxon>Bacteria</taxon>
        <taxon>Pseudomonadati</taxon>
        <taxon>Pseudomonadota</taxon>
        <taxon>Betaproteobacteria</taxon>
        <taxon>Neisseriales</taxon>
        <taxon>Chitinibacteraceae</taxon>
        <taxon>Chitinilyticum</taxon>
    </lineage>
</organism>
<dbReference type="PANTHER" id="PTHR23073">
    <property type="entry name" value="26S PROTEASOME REGULATORY SUBUNIT"/>
    <property type="match status" value="1"/>
</dbReference>
<name>A0A8J7FUK5_9NEIS</name>
<evidence type="ECO:0000313" key="5">
    <source>
        <dbReference type="EMBL" id="MBE9610881.1"/>
    </source>
</evidence>
<dbReference type="RefSeq" id="WP_194117424.1">
    <property type="nucleotide sequence ID" value="NZ_JADFUA010000014.1"/>
</dbReference>
<dbReference type="EMBL" id="JADFUA010000014">
    <property type="protein sequence ID" value="MBE9610881.1"/>
    <property type="molecule type" value="Genomic_DNA"/>
</dbReference>
<gene>
    <name evidence="5" type="ORF">INR99_16200</name>
</gene>